<gene>
    <name evidence="8" type="ORF">NLJ89_g9142</name>
</gene>
<keyword evidence="9" id="KW-1185">Reference proteome</keyword>
<dbReference type="InterPro" id="IPR013112">
    <property type="entry name" value="FAD-bd_8"/>
</dbReference>
<dbReference type="GO" id="GO:0006879">
    <property type="term" value="P:intracellular iron ion homeostasis"/>
    <property type="evidence" value="ECO:0007669"/>
    <property type="project" value="TreeGrafter"/>
</dbReference>
<comment type="caution">
    <text evidence="8">The sequence shown here is derived from an EMBL/GenBank/DDBJ whole genome shotgun (WGS) entry which is preliminary data.</text>
</comment>
<evidence type="ECO:0000259" key="6">
    <source>
        <dbReference type="Pfam" id="PF08022"/>
    </source>
</evidence>
<evidence type="ECO:0000313" key="9">
    <source>
        <dbReference type="Proteomes" id="UP001148786"/>
    </source>
</evidence>
<dbReference type="InterPro" id="IPR051410">
    <property type="entry name" value="Ferric/Cupric_Reductase"/>
</dbReference>
<keyword evidence="5" id="KW-1133">Transmembrane helix</keyword>
<evidence type="ECO:0000256" key="4">
    <source>
        <dbReference type="SAM" id="MobiDB-lite"/>
    </source>
</evidence>
<reference evidence="8" key="1">
    <citation type="submission" date="2022-07" db="EMBL/GenBank/DDBJ databases">
        <title>Genome Sequence of Agrocybe chaxingu.</title>
        <authorList>
            <person name="Buettner E."/>
        </authorList>
    </citation>
    <scope>NUCLEOTIDE SEQUENCE</scope>
    <source>
        <strain evidence="8">MP-N11</strain>
    </source>
</reference>
<dbReference type="CDD" id="cd06186">
    <property type="entry name" value="NOX_Duox_like_FAD_NADP"/>
    <property type="match status" value="1"/>
</dbReference>
<dbReference type="InterPro" id="IPR013121">
    <property type="entry name" value="Fe_red_NAD-bd_6"/>
</dbReference>
<dbReference type="Pfam" id="PF08030">
    <property type="entry name" value="NAD_binding_6"/>
    <property type="match status" value="1"/>
</dbReference>
<evidence type="ECO:0000256" key="2">
    <source>
        <dbReference type="ARBA" id="ARBA00022982"/>
    </source>
</evidence>
<dbReference type="AlphaFoldDB" id="A0A9W8MTE7"/>
<dbReference type="GO" id="GO:0015677">
    <property type="term" value="P:copper ion import"/>
    <property type="evidence" value="ECO:0007669"/>
    <property type="project" value="TreeGrafter"/>
</dbReference>
<dbReference type="Proteomes" id="UP001148786">
    <property type="component" value="Unassembled WGS sequence"/>
</dbReference>
<keyword evidence="2" id="KW-0249">Electron transport</keyword>
<evidence type="ECO:0000256" key="3">
    <source>
        <dbReference type="ARBA" id="ARBA00023002"/>
    </source>
</evidence>
<evidence type="ECO:0008006" key="10">
    <source>
        <dbReference type="Google" id="ProtNLM"/>
    </source>
</evidence>
<keyword evidence="5" id="KW-0812">Transmembrane</keyword>
<dbReference type="PANTHER" id="PTHR32361:SF23">
    <property type="entry name" value="FERRIC-CHELATE REDUCTASE"/>
    <property type="match status" value="1"/>
</dbReference>
<accession>A0A9W8MTE7</accession>
<dbReference type="Gene3D" id="3.40.50.80">
    <property type="entry name" value="Nucleotide-binding domain of ferredoxin-NADP reductase (FNR) module"/>
    <property type="match status" value="1"/>
</dbReference>
<dbReference type="OrthoDB" id="17725at2759"/>
<evidence type="ECO:0000256" key="5">
    <source>
        <dbReference type="SAM" id="Phobius"/>
    </source>
</evidence>
<keyword evidence="3" id="KW-0560">Oxidoreductase</keyword>
<feature type="compositionally biased region" description="Basic and acidic residues" evidence="4">
    <location>
        <begin position="174"/>
        <end position="187"/>
    </location>
</feature>
<name>A0A9W8MTE7_9AGAR</name>
<protein>
    <recommendedName>
        <fullName evidence="10">Ferric reductase NAD binding domain-containing protein</fullName>
    </recommendedName>
</protein>
<dbReference type="PANTHER" id="PTHR32361">
    <property type="entry name" value="FERRIC/CUPRIC REDUCTASE TRANSMEMBRANE COMPONENT"/>
    <property type="match status" value="1"/>
</dbReference>
<keyword evidence="5" id="KW-0472">Membrane</keyword>
<feature type="transmembrane region" description="Helical" evidence="5">
    <location>
        <begin position="71"/>
        <end position="91"/>
    </location>
</feature>
<evidence type="ECO:0000259" key="7">
    <source>
        <dbReference type="Pfam" id="PF08030"/>
    </source>
</evidence>
<feature type="region of interest" description="Disordered" evidence="4">
    <location>
        <begin position="151"/>
        <end position="218"/>
    </location>
</feature>
<evidence type="ECO:0000256" key="1">
    <source>
        <dbReference type="ARBA" id="ARBA00022448"/>
    </source>
</evidence>
<organism evidence="8 9">
    <name type="scientific">Agrocybe chaxingu</name>
    <dbReference type="NCBI Taxonomy" id="84603"/>
    <lineage>
        <taxon>Eukaryota</taxon>
        <taxon>Fungi</taxon>
        <taxon>Dikarya</taxon>
        <taxon>Basidiomycota</taxon>
        <taxon>Agaricomycotina</taxon>
        <taxon>Agaricomycetes</taxon>
        <taxon>Agaricomycetidae</taxon>
        <taxon>Agaricales</taxon>
        <taxon>Agaricineae</taxon>
        <taxon>Strophariaceae</taxon>
        <taxon>Agrocybe</taxon>
    </lineage>
</organism>
<dbReference type="EMBL" id="JANKHO010001364">
    <property type="protein sequence ID" value="KAJ3501874.1"/>
    <property type="molecule type" value="Genomic_DNA"/>
</dbReference>
<keyword evidence="1" id="KW-0813">Transport</keyword>
<dbReference type="GO" id="GO:0006826">
    <property type="term" value="P:iron ion transport"/>
    <property type="evidence" value="ECO:0007669"/>
    <property type="project" value="TreeGrafter"/>
</dbReference>
<dbReference type="InterPro" id="IPR039261">
    <property type="entry name" value="FNR_nucleotide-bd"/>
</dbReference>
<feature type="domain" description="FAD-binding 8" evidence="6">
    <location>
        <begin position="3"/>
        <end position="59"/>
    </location>
</feature>
<dbReference type="Pfam" id="PF08022">
    <property type="entry name" value="FAD_binding_8"/>
    <property type="match status" value="1"/>
</dbReference>
<sequence>MPWQSHPFTIASIPSDSTSGEQEMVVLVRSAKGITKRLLKHVSSSSSSSLPLFLDGPYGGIRTNLAQFEHVVLVAGGTGVTFILPVLQDLVRRMRKAEQAKQGEQEGTSDMVCKSVQVVWSVREKECISWVLPDLQKVIADAPASSVSIKVHVTRGGPGQKDIESSSGSSSQDIDEKQSVDDEKKEAAALSYPWFGRPNLRGGDRGGGEAGEDLGYSW</sequence>
<dbReference type="GO" id="GO:0000293">
    <property type="term" value="F:ferric-chelate reductase activity"/>
    <property type="evidence" value="ECO:0007669"/>
    <property type="project" value="TreeGrafter"/>
</dbReference>
<evidence type="ECO:0000313" key="8">
    <source>
        <dbReference type="EMBL" id="KAJ3501874.1"/>
    </source>
</evidence>
<proteinExistence type="predicted"/>
<dbReference type="SUPFAM" id="SSF52343">
    <property type="entry name" value="Ferredoxin reductase-like, C-terminal NADP-linked domain"/>
    <property type="match status" value="1"/>
</dbReference>
<dbReference type="GO" id="GO:0005886">
    <property type="term" value="C:plasma membrane"/>
    <property type="evidence" value="ECO:0007669"/>
    <property type="project" value="TreeGrafter"/>
</dbReference>
<feature type="domain" description="Ferric reductase NAD binding" evidence="7">
    <location>
        <begin position="68"/>
        <end position="201"/>
    </location>
</feature>